<dbReference type="AlphaFoldDB" id="X1QGJ0"/>
<sequence length="203" mass="23289">MILDDDGPGGFPGTEITKDSVLGLVGPNWYQWLTIDFSNHNVVFDTGGFFIEWTYIPDSTTLENPQLWTDWGNPPFSMMSWIREDSVWYHCSEHFDPIIRVCVDYPSAVSEKGKSSAIKNYLSVNPNVTNGKFKCSFCTSKDEIVKISIYSIDGRRIKNLFNCYVKKGLHYFYPDISDLPQGVYFIRMYGEGFADKKKIVLIK</sequence>
<dbReference type="InterPro" id="IPR026444">
    <property type="entry name" value="Secre_tail"/>
</dbReference>
<accession>X1QGJ0</accession>
<evidence type="ECO:0000313" key="2">
    <source>
        <dbReference type="EMBL" id="GAI67338.1"/>
    </source>
</evidence>
<evidence type="ECO:0000259" key="1">
    <source>
        <dbReference type="Pfam" id="PF18962"/>
    </source>
</evidence>
<feature type="domain" description="Secretion system C-terminal sorting" evidence="1">
    <location>
        <begin position="125"/>
        <end position="200"/>
    </location>
</feature>
<reference evidence="2" key="1">
    <citation type="journal article" date="2014" name="Front. Microbiol.">
        <title>High frequency of phylogenetically diverse reductive dehalogenase-homologous genes in deep subseafloor sedimentary metagenomes.</title>
        <authorList>
            <person name="Kawai M."/>
            <person name="Futagami T."/>
            <person name="Toyoda A."/>
            <person name="Takaki Y."/>
            <person name="Nishi S."/>
            <person name="Hori S."/>
            <person name="Arai W."/>
            <person name="Tsubouchi T."/>
            <person name="Morono Y."/>
            <person name="Uchiyama I."/>
            <person name="Ito T."/>
            <person name="Fujiyama A."/>
            <person name="Inagaki F."/>
            <person name="Takami H."/>
        </authorList>
    </citation>
    <scope>NUCLEOTIDE SEQUENCE</scope>
    <source>
        <strain evidence="2">Expedition CK06-06</strain>
    </source>
</reference>
<dbReference type="NCBIfam" id="TIGR04183">
    <property type="entry name" value="Por_Secre_tail"/>
    <property type="match status" value="1"/>
</dbReference>
<organism evidence="2">
    <name type="scientific">marine sediment metagenome</name>
    <dbReference type="NCBI Taxonomy" id="412755"/>
    <lineage>
        <taxon>unclassified sequences</taxon>
        <taxon>metagenomes</taxon>
        <taxon>ecological metagenomes</taxon>
    </lineage>
</organism>
<comment type="caution">
    <text evidence="2">The sequence shown here is derived from an EMBL/GenBank/DDBJ whole genome shotgun (WGS) entry which is preliminary data.</text>
</comment>
<name>X1QGJ0_9ZZZZ</name>
<dbReference type="Pfam" id="PF18962">
    <property type="entry name" value="Por_Secre_tail"/>
    <property type="match status" value="1"/>
</dbReference>
<dbReference type="EMBL" id="BARW01000654">
    <property type="protein sequence ID" value="GAI67338.1"/>
    <property type="molecule type" value="Genomic_DNA"/>
</dbReference>
<gene>
    <name evidence="2" type="ORF">S12H4_02605</name>
</gene>
<proteinExistence type="predicted"/>
<protein>
    <recommendedName>
        <fullName evidence="1">Secretion system C-terminal sorting domain-containing protein</fullName>
    </recommendedName>
</protein>